<dbReference type="PANTHER" id="PTHR46856:SF1">
    <property type="entry name" value="PX DOMAIN-CONTAINING PROTEIN EREL1-RELATED"/>
    <property type="match status" value="1"/>
</dbReference>
<protein>
    <recommendedName>
        <fullName evidence="3">PX domain-containing protein</fullName>
    </recommendedName>
</protein>
<dbReference type="PROSITE" id="PS50195">
    <property type="entry name" value="PX"/>
    <property type="match status" value="1"/>
</dbReference>
<feature type="compositionally biased region" description="Basic residues" evidence="2">
    <location>
        <begin position="1"/>
        <end position="11"/>
    </location>
</feature>
<feature type="region of interest" description="Disordered" evidence="2">
    <location>
        <begin position="176"/>
        <end position="206"/>
    </location>
</feature>
<feature type="region of interest" description="Disordered" evidence="2">
    <location>
        <begin position="1"/>
        <end position="26"/>
    </location>
</feature>
<feature type="domain" description="PX" evidence="3">
    <location>
        <begin position="1"/>
        <end position="131"/>
    </location>
</feature>
<dbReference type="OrthoDB" id="76516at2759"/>
<dbReference type="Proteomes" id="UP000239757">
    <property type="component" value="Unassembled WGS sequence"/>
</dbReference>
<feature type="compositionally biased region" description="Polar residues" evidence="2">
    <location>
        <begin position="176"/>
        <end position="186"/>
    </location>
</feature>
<dbReference type="PANTHER" id="PTHR46856">
    <property type="entry name" value="PX DOMAIN-CONTAINING PROTEIN EREL1-RELATED"/>
    <property type="match status" value="1"/>
</dbReference>
<feature type="coiled-coil region" evidence="1">
    <location>
        <begin position="452"/>
        <end position="525"/>
    </location>
</feature>
<evidence type="ECO:0000259" key="3">
    <source>
        <dbReference type="PROSITE" id="PS50195"/>
    </source>
</evidence>
<dbReference type="Pfam" id="PF00787">
    <property type="entry name" value="PX"/>
    <property type="match status" value="1"/>
</dbReference>
<name>A0A2P5XG26_GOSBA</name>
<accession>A0A2P5XG26</accession>
<evidence type="ECO:0000313" key="5">
    <source>
        <dbReference type="Proteomes" id="UP000239757"/>
    </source>
</evidence>
<dbReference type="InterPro" id="IPR001683">
    <property type="entry name" value="PX_dom"/>
</dbReference>
<evidence type="ECO:0000256" key="2">
    <source>
        <dbReference type="SAM" id="MobiDB-lite"/>
    </source>
</evidence>
<evidence type="ECO:0000313" key="4">
    <source>
        <dbReference type="EMBL" id="PPS02296.1"/>
    </source>
</evidence>
<dbReference type="GO" id="GO:0016020">
    <property type="term" value="C:membrane"/>
    <property type="evidence" value="ECO:0007669"/>
    <property type="project" value="UniProtKB-ARBA"/>
</dbReference>
<sequence length="680" mass="75794">MQRRSPPKHRHDGTSPLPLGMDWSPPPRKWNGRETVWPHDPRTGWSYCVTIPSWVVLPKSRDSDPVVLKKAYPKKSLPPSPPKGLLRLKSRALLEERRCSLEEWMTKLLSDIDMSRSVSVASFLELEAAARSSFQELNECSSEANIAGNSTISSKVPSSSSISHFAGGSSITSDYGSDTAYETSELGTPRLGRDDSSEIGSGDLTLDEDLTGSIEKTCEAILEQLEDFPRHRTLAINMNSTSGNDIYNGNGSRASFVAGNGLELFSELEPAKVAGHARKLSTESFGSDVSFLRGGDMSICGIPNSSVNGFVDLPGTSEVLNTMGSLGNSDPQSSGDTKIVLPLDQCHKMNRVLLTMQRKLATAKTDMEDLVARLNQEIAVKGYLTTKVKDLEVELESTKQKSKETLQQAILIERERFTQMQWEMEELRQKSLEMGLKLNPNQDEKQITETTNQLADEEKDAMLQELNATKEQLNSISKRYEELELKSKADIKVLVKEVKSLRKSQKELKQEVGQSLSEKAEAEVQLVQERQIIKHVRNAREKLLNKCRLLHNHLLECSVNLSTDDENLIKDSSFVQEALDLLTTSDNKIILPLDEAQLLAKEEGSATGNDDIQLNNHYNSRTDDELRKIIAGIFTENANLKKEKDYSFNSLLQAQPAKLMFAYKDDLSISGNYACNRPIN</sequence>
<dbReference type="InterPro" id="IPR036871">
    <property type="entry name" value="PX_dom_sf"/>
</dbReference>
<evidence type="ECO:0000256" key="1">
    <source>
        <dbReference type="SAM" id="Coils"/>
    </source>
</evidence>
<dbReference type="EMBL" id="KZ664947">
    <property type="protein sequence ID" value="PPS02296.1"/>
    <property type="molecule type" value="Genomic_DNA"/>
</dbReference>
<reference evidence="4 5" key="1">
    <citation type="submission" date="2015-01" db="EMBL/GenBank/DDBJ databases">
        <title>Genome of allotetraploid Gossypium barbadense reveals genomic plasticity and fiber elongation in cotton evolution.</title>
        <authorList>
            <person name="Chen X."/>
            <person name="Liu X."/>
            <person name="Zhao B."/>
            <person name="Zheng H."/>
            <person name="Hu Y."/>
            <person name="Lu G."/>
            <person name="Yang C."/>
            <person name="Chen J."/>
            <person name="Shan C."/>
            <person name="Zhang L."/>
            <person name="Zhou Y."/>
            <person name="Wang L."/>
            <person name="Guo W."/>
            <person name="Bai Y."/>
            <person name="Ruan J."/>
            <person name="Shangguan X."/>
            <person name="Mao Y."/>
            <person name="Jiang J."/>
            <person name="Zhu Y."/>
            <person name="Lei J."/>
            <person name="Kang H."/>
            <person name="Chen S."/>
            <person name="He X."/>
            <person name="Wang R."/>
            <person name="Wang Y."/>
            <person name="Chen J."/>
            <person name="Wang L."/>
            <person name="Yu S."/>
            <person name="Wang B."/>
            <person name="Wei J."/>
            <person name="Song S."/>
            <person name="Lu X."/>
            <person name="Gao Z."/>
            <person name="Gu W."/>
            <person name="Deng X."/>
            <person name="Ma D."/>
            <person name="Wang S."/>
            <person name="Liang W."/>
            <person name="Fang L."/>
            <person name="Cai C."/>
            <person name="Zhu X."/>
            <person name="Zhou B."/>
            <person name="Zhang Y."/>
            <person name="Chen Z."/>
            <person name="Xu S."/>
            <person name="Zhu R."/>
            <person name="Wang S."/>
            <person name="Zhang T."/>
            <person name="Zhao G."/>
        </authorList>
    </citation>
    <scope>NUCLEOTIDE SEQUENCE [LARGE SCALE GENOMIC DNA]</scope>
    <source>
        <strain evidence="5">cv. Xinhai21</strain>
        <tissue evidence="4">Leaf</tissue>
    </source>
</reference>
<dbReference type="AlphaFoldDB" id="A0A2P5XG26"/>
<proteinExistence type="predicted"/>
<dbReference type="SUPFAM" id="SSF64268">
    <property type="entry name" value="PX domain"/>
    <property type="match status" value="1"/>
</dbReference>
<dbReference type="Gene3D" id="3.30.1520.10">
    <property type="entry name" value="Phox-like domain"/>
    <property type="match status" value="1"/>
</dbReference>
<dbReference type="GO" id="GO:0035091">
    <property type="term" value="F:phosphatidylinositol binding"/>
    <property type="evidence" value="ECO:0007669"/>
    <property type="project" value="InterPro"/>
</dbReference>
<gene>
    <name evidence="4" type="ORF">GOBAR_AA18365</name>
</gene>
<organism evidence="4 5">
    <name type="scientific">Gossypium barbadense</name>
    <name type="common">Sea Island cotton</name>
    <name type="synonym">Hibiscus barbadensis</name>
    <dbReference type="NCBI Taxonomy" id="3634"/>
    <lineage>
        <taxon>Eukaryota</taxon>
        <taxon>Viridiplantae</taxon>
        <taxon>Streptophyta</taxon>
        <taxon>Embryophyta</taxon>
        <taxon>Tracheophyta</taxon>
        <taxon>Spermatophyta</taxon>
        <taxon>Magnoliopsida</taxon>
        <taxon>eudicotyledons</taxon>
        <taxon>Gunneridae</taxon>
        <taxon>Pentapetalae</taxon>
        <taxon>rosids</taxon>
        <taxon>malvids</taxon>
        <taxon>Malvales</taxon>
        <taxon>Malvaceae</taxon>
        <taxon>Malvoideae</taxon>
        <taxon>Gossypium</taxon>
    </lineage>
</organism>
<dbReference type="GO" id="GO:0015031">
    <property type="term" value="P:protein transport"/>
    <property type="evidence" value="ECO:0007669"/>
    <property type="project" value="InterPro"/>
</dbReference>
<keyword evidence="1" id="KW-0175">Coiled coil</keyword>
<dbReference type="GO" id="GO:0005768">
    <property type="term" value="C:endosome"/>
    <property type="evidence" value="ECO:0007669"/>
    <property type="project" value="UniProtKB-ARBA"/>
</dbReference>
<dbReference type="InterPro" id="IPR044588">
    <property type="entry name" value="EREX-like"/>
</dbReference>